<dbReference type="PIRSF" id="PIRSF027391">
    <property type="entry name" value="Hpre_diP_synt_I"/>
    <property type="match status" value="1"/>
</dbReference>
<keyword evidence="1" id="KW-0472">Membrane</keyword>
<gene>
    <name evidence="2" type="ordered locus">Awo_c24210</name>
</gene>
<accession>H6LDL4</accession>
<feature type="transmembrane region" description="Helical" evidence="1">
    <location>
        <begin position="106"/>
        <end position="128"/>
    </location>
</feature>
<dbReference type="AlphaFoldDB" id="H6LDL4"/>
<dbReference type="GO" id="GO:0000010">
    <property type="term" value="F:heptaprenyl diphosphate synthase activity"/>
    <property type="evidence" value="ECO:0007669"/>
    <property type="project" value="UniProtKB-EC"/>
</dbReference>
<dbReference type="Gene3D" id="1.10.1760.20">
    <property type="match status" value="1"/>
</dbReference>
<proteinExistence type="predicted"/>
<dbReference type="Proteomes" id="UP000007177">
    <property type="component" value="Chromosome"/>
</dbReference>
<evidence type="ECO:0000313" key="2">
    <source>
        <dbReference type="EMBL" id="AFA49178.1"/>
    </source>
</evidence>
<feature type="transmembrane region" description="Helical" evidence="1">
    <location>
        <begin position="6"/>
        <end position="24"/>
    </location>
</feature>
<dbReference type="InterPro" id="IPR010898">
    <property type="entry name" value="Hpre_diP_synth_I"/>
</dbReference>
<organism evidence="2 3">
    <name type="scientific">Acetobacterium woodii (strain ATCC 29683 / DSM 1030 / JCM 2381 / KCTC 1655 / WB1)</name>
    <dbReference type="NCBI Taxonomy" id="931626"/>
    <lineage>
        <taxon>Bacteria</taxon>
        <taxon>Bacillati</taxon>
        <taxon>Bacillota</taxon>
        <taxon>Clostridia</taxon>
        <taxon>Eubacteriales</taxon>
        <taxon>Eubacteriaceae</taxon>
        <taxon>Acetobacterium</taxon>
    </lineage>
</organism>
<dbReference type="eggNOG" id="COG4769">
    <property type="taxonomic scope" value="Bacteria"/>
</dbReference>
<evidence type="ECO:0000313" key="3">
    <source>
        <dbReference type="Proteomes" id="UP000007177"/>
    </source>
</evidence>
<dbReference type="KEGG" id="awo:Awo_c24210"/>
<keyword evidence="2" id="KW-0808">Transferase</keyword>
<dbReference type="EMBL" id="CP002987">
    <property type="protein sequence ID" value="AFA49178.1"/>
    <property type="molecule type" value="Genomic_DNA"/>
</dbReference>
<dbReference type="EC" id="2.5.1.30" evidence="2"/>
<feature type="transmembrane region" description="Helical" evidence="1">
    <location>
        <begin position="44"/>
        <end position="67"/>
    </location>
</feature>
<keyword evidence="1" id="KW-0812">Transmembrane</keyword>
<feature type="transmembrane region" description="Helical" evidence="1">
    <location>
        <begin position="134"/>
        <end position="156"/>
    </location>
</feature>
<dbReference type="OrthoDB" id="9799095at2"/>
<sequence length="181" mass="19753">MNSKAYRLVILSLYVAMALILSYIESLIPLPIPIPGAKIGLPNIITLVSLLTLGWPLTLLIVLARIFLSGFLFGGGFSIIYSLGGGLLSLLVMSLLVSFFKDRLSLMLISIFGAIFHNLGQVIVAAIVVQTTSLLLYFLFLMLLAIPTGLFIGLTARELMRLLNKTTIFSKLNPPQKNSRS</sequence>
<protein>
    <submittedName>
        <fullName evidence="2">Heptaprenyl diphosphate synthase component I</fullName>
        <ecNumber evidence="2">2.5.1.30</ecNumber>
    </submittedName>
</protein>
<feature type="transmembrane region" description="Helical" evidence="1">
    <location>
        <begin position="79"/>
        <end position="99"/>
    </location>
</feature>
<dbReference type="STRING" id="931626.Awo_c24210"/>
<keyword evidence="1" id="KW-1133">Transmembrane helix</keyword>
<dbReference type="HOGENOM" id="CLU_108933_1_1_9"/>
<keyword evidence="3" id="KW-1185">Reference proteome</keyword>
<reference evidence="3" key="1">
    <citation type="submission" date="2011-07" db="EMBL/GenBank/DDBJ databases">
        <title>Complete genome sequence of Acetobacterium woodii.</title>
        <authorList>
            <person name="Poehlein A."/>
            <person name="Schmidt S."/>
            <person name="Kaster A.-K."/>
            <person name="Goenrich M."/>
            <person name="Vollmers J."/>
            <person name="Thuermer A."/>
            <person name="Gottschalk G."/>
            <person name="Thauer R.K."/>
            <person name="Daniel R."/>
            <person name="Mueller V."/>
        </authorList>
    </citation>
    <scope>NUCLEOTIDE SEQUENCE [LARGE SCALE GENOMIC DNA]</scope>
    <source>
        <strain evidence="3">ATCC 29683 / DSM 1030 / JCM 2381 / KCTC 1655 / WB1</strain>
    </source>
</reference>
<reference evidence="2 3" key="2">
    <citation type="journal article" date="2012" name="PLoS ONE">
        <title>An ancient pathway combining carbon dioxide fixation with the generation and utilization of a sodium ion gradient for ATP synthesis.</title>
        <authorList>
            <person name="Poehlein A."/>
            <person name="Schmidt S."/>
            <person name="Kaster A.K."/>
            <person name="Goenrich M."/>
            <person name="Vollmers J."/>
            <person name="Thurmer A."/>
            <person name="Bertsch J."/>
            <person name="Schuchmann K."/>
            <person name="Voigt B."/>
            <person name="Hecker M."/>
            <person name="Daniel R."/>
            <person name="Thauer R.K."/>
            <person name="Gottschalk G."/>
            <person name="Muller V."/>
        </authorList>
    </citation>
    <scope>NUCLEOTIDE SEQUENCE [LARGE SCALE GENOMIC DNA]</scope>
    <source>
        <strain evidence="3">ATCC 29683 / DSM 1030 / JCM 2381 / KCTC 1655 / WB1</strain>
    </source>
</reference>
<evidence type="ECO:0000256" key="1">
    <source>
        <dbReference type="SAM" id="Phobius"/>
    </source>
</evidence>
<name>H6LDL4_ACEWD</name>
<dbReference type="RefSeq" id="WP_014356778.1">
    <property type="nucleotide sequence ID" value="NC_016894.1"/>
</dbReference>
<dbReference type="Pfam" id="PF07456">
    <property type="entry name" value="Hpre_diP_synt_I"/>
    <property type="match status" value="1"/>
</dbReference>
<dbReference type="InterPro" id="IPR014535">
    <property type="entry name" value="Hpre_diP_synt_I"/>
</dbReference>